<keyword evidence="4" id="KW-0904">Protein phosphatase</keyword>
<gene>
    <name evidence="8" type="ORF">rosag_37960</name>
</gene>
<comment type="similarity">
    <text evidence="1">Belongs to the low molecular weight phosphotyrosine protein phosphatase family.</text>
</comment>
<keyword evidence="3" id="KW-0378">Hydrolase</keyword>
<protein>
    <recommendedName>
        <fullName evidence="2">protein-tyrosine-phosphatase</fullName>
        <ecNumber evidence="2">3.1.3.48</ecNumber>
    </recommendedName>
</protein>
<dbReference type="InterPro" id="IPR050438">
    <property type="entry name" value="LMW_PTPase"/>
</dbReference>
<dbReference type="AlphaFoldDB" id="A0AA37VC51"/>
<dbReference type="Gene3D" id="3.40.50.2300">
    <property type="match status" value="1"/>
</dbReference>
<organism evidence="8 9">
    <name type="scientific">Roseisolibacter agri</name>
    <dbReference type="NCBI Taxonomy" id="2014610"/>
    <lineage>
        <taxon>Bacteria</taxon>
        <taxon>Pseudomonadati</taxon>
        <taxon>Gemmatimonadota</taxon>
        <taxon>Gemmatimonadia</taxon>
        <taxon>Gemmatimonadales</taxon>
        <taxon>Gemmatimonadaceae</taxon>
        <taxon>Roseisolibacter</taxon>
    </lineage>
</organism>
<feature type="domain" description="Phosphotyrosine protein phosphatase I" evidence="7">
    <location>
        <begin position="1"/>
        <end position="154"/>
    </location>
</feature>
<comment type="caution">
    <text evidence="8">The sequence shown here is derived from an EMBL/GenBank/DDBJ whole genome shotgun (WGS) entry which is preliminary data.</text>
</comment>
<accession>A0AA37VC51</accession>
<evidence type="ECO:0000256" key="3">
    <source>
        <dbReference type="ARBA" id="ARBA00022801"/>
    </source>
</evidence>
<dbReference type="SUPFAM" id="SSF52788">
    <property type="entry name" value="Phosphotyrosine protein phosphatases I"/>
    <property type="match status" value="1"/>
</dbReference>
<dbReference type="PRINTS" id="PR00719">
    <property type="entry name" value="LMWPTPASE"/>
</dbReference>
<dbReference type="SMART" id="SM00226">
    <property type="entry name" value="LMWPc"/>
    <property type="match status" value="1"/>
</dbReference>
<dbReference type="PANTHER" id="PTHR11717">
    <property type="entry name" value="LOW MOLECULAR WEIGHT PROTEIN TYROSINE PHOSPHATASE"/>
    <property type="match status" value="1"/>
</dbReference>
<dbReference type="EC" id="3.1.3.48" evidence="2"/>
<dbReference type="InterPro" id="IPR017867">
    <property type="entry name" value="Tyr_phospatase_low_mol_wt"/>
</dbReference>
<keyword evidence="9" id="KW-1185">Reference proteome</keyword>
<evidence type="ECO:0000256" key="6">
    <source>
        <dbReference type="PIRSR" id="PIRSR617867-1"/>
    </source>
</evidence>
<evidence type="ECO:0000313" key="8">
    <source>
        <dbReference type="EMBL" id="GLC27283.1"/>
    </source>
</evidence>
<evidence type="ECO:0000256" key="5">
    <source>
        <dbReference type="ARBA" id="ARBA00051722"/>
    </source>
</evidence>
<dbReference type="Pfam" id="PF01451">
    <property type="entry name" value="LMWPc"/>
    <property type="match status" value="1"/>
</dbReference>
<comment type="catalytic activity">
    <reaction evidence="5">
        <text>O-phospho-L-tyrosyl-[protein] + H2O = L-tyrosyl-[protein] + phosphate</text>
        <dbReference type="Rhea" id="RHEA:10684"/>
        <dbReference type="Rhea" id="RHEA-COMP:10136"/>
        <dbReference type="Rhea" id="RHEA-COMP:20101"/>
        <dbReference type="ChEBI" id="CHEBI:15377"/>
        <dbReference type="ChEBI" id="CHEBI:43474"/>
        <dbReference type="ChEBI" id="CHEBI:46858"/>
        <dbReference type="ChEBI" id="CHEBI:61978"/>
        <dbReference type="EC" id="3.1.3.48"/>
    </reaction>
</comment>
<dbReference type="GO" id="GO:0004725">
    <property type="term" value="F:protein tyrosine phosphatase activity"/>
    <property type="evidence" value="ECO:0007669"/>
    <property type="project" value="UniProtKB-EC"/>
</dbReference>
<feature type="active site" description="Nucleophile" evidence="6">
    <location>
        <position position="13"/>
    </location>
</feature>
<feature type="active site" description="Proton donor" evidence="6">
    <location>
        <position position="128"/>
    </location>
</feature>
<evidence type="ECO:0000259" key="7">
    <source>
        <dbReference type="SMART" id="SM00226"/>
    </source>
</evidence>
<dbReference type="EMBL" id="BRXS01000006">
    <property type="protein sequence ID" value="GLC27283.1"/>
    <property type="molecule type" value="Genomic_DNA"/>
</dbReference>
<dbReference type="InterPro" id="IPR036196">
    <property type="entry name" value="Ptyr_pPase_sf"/>
</dbReference>
<reference evidence="8" key="1">
    <citation type="submission" date="2022-08" db="EMBL/GenBank/DDBJ databases">
        <title>Draft genome sequencing of Roseisolibacter agri AW1220.</title>
        <authorList>
            <person name="Tobiishi Y."/>
            <person name="Tonouchi A."/>
        </authorList>
    </citation>
    <scope>NUCLEOTIDE SEQUENCE</scope>
    <source>
        <strain evidence="8">AW1220</strain>
    </source>
</reference>
<dbReference type="Proteomes" id="UP001161325">
    <property type="component" value="Unassembled WGS sequence"/>
</dbReference>
<feature type="active site" description="Nucleophile" evidence="6">
    <location>
        <position position="7"/>
    </location>
</feature>
<dbReference type="PANTHER" id="PTHR11717:SF31">
    <property type="entry name" value="LOW MOLECULAR WEIGHT PROTEIN-TYROSINE-PHOSPHATASE ETP-RELATED"/>
    <property type="match status" value="1"/>
</dbReference>
<dbReference type="CDD" id="cd16344">
    <property type="entry name" value="LMWPAP"/>
    <property type="match status" value="1"/>
</dbReference>
<name>A0AA37VC51_9BACT</name>
<evidence type="ECO:0000256" key="1">
    <source>
        <dbReference type="ARBA" id="ARBA00011063"/>
    </source>
</evidence>
<dbReference type="RefSeq" id="WP_284351726.1">
    <property type="nucleotide sequence ID" value="NZ_BRXS01000006.1"/>
</dbReference>
<evidence type="ECO:0000256" key="4">
    <source>
        <dbReference type="ARBA" id="ARBA00022912"/>
    </source>
</evidence>
<evidence type="ECO:0000313" key="9">
    <source>
        <dbReference type="Proteomes" id="UP001161325"/>
    </source>
</evidence>
<dbReference type="InterPro" id="IPR023485">
    <property type="entry name" value="Ptyr_pPase"/>
</dbReference>
<proteinExistence type="inferred from homology"/>
<evidence type="ECO:0000256" key="2">
    <source>
        <dbReference type="ARBA" id="ARBA00013064"/>
    </source>
</evidence>
<sequence>MRILFVCTGNTCRSAMAEAIARRVVAERALSDVAVGSAGTGANPFPPGTPMPEFGASDGAILVSLEHGIDLAGHRARPLTRDLVDEADLVLAMGERHLARVAELGGSSKAHLLTSFASNGALAEGIEDPFGGDLTAYRVTFEQLEREIRATFDRLVPTGAAGDAG</sequence>